<reference evidence="3" key="1">
    <citation type="journal article" date="2019" name="Int. J. Syst. Evol. Microbiol.">
        <title>The Global Catalogue of Microorganisms (GCM) 10K type strain sequencing project: providing services to taxonomists for standard genome sequencing and annotation.</title>
        <authorList>
            <consortium name="The Broad Institute Genomics Platform"/>
            <consortium name="The Broad Institute Genome Sequencing Center for Infectious Disease"/>
            <person name="Wu L."/>
            <person name="Ma J."/>
        </authorList>
    </citation>
    <scope>NUCLEOTIDE SEQUENCE [LARGE SCALE GENOMIC DNA]</scope>
    <source>
        <strain evidence="3">JCM 3380</strain>
    </source>
</reference>
<dbReference type="SMART" id="SM00028">
    <property type="entry name" value="TPR"/>
    <property type="match status" value="4"/>
</dbReference>
<organism evidence="2 3">
    <name type="scientific">Saccharothrix mutabilis subsp. mutabilis</name>
    <dbReference type="NCBI Taxonomy" id="66855"/>
    <lineage>
        <taxon>Bacteria</taxon>
        <taxon>Bacillati</taxon>
        <taxon>Actinomycetota</taxon>
        <taxon>Actinomycetes</taxon>
        <taxon>Pseudonocardiales</taxon>
        <taxon>Pseudonocardiaceae</taxon>
        <taxon>Saccharothrix</taxon>
    </lineage>
</organism>
<dbReference type="Proteomes" id="UP001500416">
    <property type="component" value="Unassembled WGS sequence"/>
</dbReference>
<dbReference type="InterPro" id="IPR019734">
    <property type="entry name" value="TPR_rpt"/>
</dbReference>
<dbReference type="Gene3D" id="1.25.40.10">
    <property type="entry name" value="Tetratricopeptide repeat domain"/>
    <property type="match status" value="1"/>
</dbReference>
<evidence type="ECO:0000313" key="3">
    <source>
        <dbReference type="Proteomes" id="UP001500416"/>
    </source>
</evidence>
<dbReference type="EMBL" id="BAAABU010000027">
    <property type="protein sequence ID" value="GAA0258327.1"/>
    <property type="molecule type" value="Genomic_DNA"/>
</dbReference>
<evidence type="ECO:0008006" key="4">
    <source>
        <dbReference type="Google" id="ProtNLM"/>
    </source>
</evidence>
<gene>
    <name evidence="2" type="ORF">GCM10010492_69100</name>
</gene>
<comment type="caution">
    <text evidence="2">The sequence shown here is derived from an EMBL/GenBank/DDBJ whole genome shotgun (WGS) entry which is preliminary data.</text>
</comment>
<dbReference type="SUPFAM" id="SSF48452">
    <property type="entry name" value="TPR-like"/>
    <property type="match status" value="2"/>
</dbReference>
<evidence type="ECO:0000256" key="1">
    <source>
        <dbReference type="PROSITE-ProRule" id="PRU00339"/>
    </source>
</evidence>
<sequence>MADELRVMWDFADLSGTEARFRARLAEPVADAERAEVLTQLARVEGLRGDTAAGQQLLAEAEALAAPDSAGRVRVFLERGRLLRSAGAPEEALPLFVAAFVLASHLGEAFLAADAAHMAALVDNVEEWTARGVEIASASDDPQARYWVGPLLNNLGWAHYEAGRFEEALEAFRVALAAREETSDEVHEVEIARYAVAKTLRALGRPAEAAELMGHAIAVSPPDGWFHEELAEDYAAMGWHAEAAEQATKALELLDAHQPPDRVERLHELASAAPPAPPPLPA</sequence>
<accession>A0ABP3EE87</accession>
<name>A0ABP3EE87_9PSEU</name>
<evidence type="ECO:0000313" key="2">
    <source>
        <dbReference type="EMBL" id="GAA0258327.1"/>
    </source>
</evidence>
<dbReference type="PROSITE" id="PS50005">
    <property type="entry name" value="TPR"/>
    <property type="match status" value="1"/>
</dbReference>
<feature type="repeat" description="TPR" evidence="1">
    <location>
        <begin position="149"/>
        <end position="182"/>
    </location>
</feature>
<keyword evidence="3" id="KW-1185">Reference proteome</keyword>
<keyword evidence="1" id="KW-0802">TPR repeat</keyword>
<dbReference type="InterPro" id="IPR011990">
    <property type="entry name" value="TPR-like_helical_dom_sf"/>
</dbReference>
<dbReference type="RefSeq" id="WP_343938958.1">
    <property type="nucleotide sequence ID" value="NZ_BAAABU010000027.1"/>
</dbReference>
<proteinExistence type="predicted"/>
<dbReference type="Pfam" id="PF13424">
    <property type="entry name" value="TPR_12"/>
    <property type="match status" value="1"/>
</dbReference>
<protein>
    <recommendedName>
        <fullName evidence="4">Tetratricopeptide repeat protein</fullName>
    </recommendedName>
</protein>